<reference evidence="2" key="1">
    <citation type="submission" date="2018-03" db="EMBL/GenBank/DDBJ databases">
        <authorList>
            <person name="Guldener U."/>
        </authorList>
    </citation>
    <scope>NUCLEOTIDE SEQUENCE</scope>
</reference>
<proteinExistence type="predicted"/>
<name>A0AAE8MKX0_9HYPO</name>
<protein>
    <submittedName>
        <fullName evidence="2">Uncharacterized protein</fullName>
    </submittedName>
</protein>
<feature type="compositionally biased region" description="Acidic residues" evidence="1">
    <location>
        <begin position="594"/>
        <end position="611"/>
    </location>
</feature>
<dbReference type="Proteomes" id="UP001187734">
    <property type="component" value="Unassembled WGS sequence"/>
</dbReference>
<feature type="compositionally biased region" description="Polar residues" evidence="1">
    <location>
        <begin position="613"/>
        <end position="629"/>
    </location>
</feature>
<sequence>MEVEDFGDRANGQGSDVPMNPEPNPPITEGTTEPSYYTGLGEWTQLSLENQYVYTFKVKETVEAPSESNKGSKKSKTPVQVTTFSGEYVRKSVLGGFHPYAPLQPYGTANQDHDAYYVKVPLKFLKGNLNDKFVTFSIKSFKVEIAHKEDIYVSLRYMQALAENKVAWNPLHVLDLTPGDRERLCELDKDIRQKEGDSLGPKKVADEAKVELERLIKKRKNTNIPAITTPVQVKAVAPGFDFSERLKITPVNDITQELGIYGVAGNTEQEALGRCLAAMHSHVKCKTRLTEGDIRKFQDESIKEHIENCQPFRIFLKAVIPFRNGSGKLCFGCHSPFPAGTKNDNVDHSDRNRKALGGIHYYHYGSMRWLWKEYWESPTVHIQPKSAKSRGWRTRYDSSPLSKPLIIWLLPGARTRFYNTLNNGLVKGYKQSDPAGHAREVFSKIISHINQGEKNNTSKKHSKLQLAPEHWESRRDYFLLSEDPFRLYQTYIHEDCVHEYMQRFKDAADEADAKKAAAVAPQTDGAMNLEASGGQQVAAGTDKETKKFESVRQLPIGLNDKYTAQEDGYKAKKTSFAAYWSTDPKATPVQKPDDLDEDEGEAECDSDEEENNPPAQGQQIVTTKTPTQKLNKEDTKPIETKSKETKERKAEPKKDMTRSIHVNPINAQKVIRAAGSRKGQKDQKAVMGFSASYFADKVLGWSWRPGPKATLKDRQMSNGLYIAEWLHMSAYSWGGIKQGTNASAQKSSQTKENLVFGTSEANSCMTRYEKAWQQLFKDEKLLRDKLAAEQAKTNRGFDVEKYGTDDDKRTYLQGELSVVCNTKQGPYLFDELDAVTGRYVWKERHPIEEDSTLAKLAEEFPFLAYNIRYEIRLMGRSKILAPLGSHQGTTAGTDYEPPTILHMTAMFYPFSRRFYHRSEHLLDSALYQHMFMLGALNRFKGDRTLAEAVFEGRFKTKKLNDYKSWEKLSKAREENARKVEALRDLDAQRQEKEFPLTQEAAHNLQDAELRYQQVLKAKVTKMKDYTSKAGYTVKWPMGKRTGSNLGLTPFVPKNQTPVSDSQGQAIPGTLKKLPGQPGSQILG</sequence>
<organism evidence="2 3">
    <name type="scientific">Fusarium torulosum</name>
    <dbReference type="NCBI Taxonomy" id="33205"/>
    <lineage>
        <taxon>Eukaryota</taxon>
        <taxon>Fungi</taxon>
        <taxon>Dikarya</taxon>
        <taxon>Ascomycota</taxon>
        <taxon>Pezizomycotina</taxon>
        <taxon>Sordariomycetes</taxon>
        <taxon>Hypocreomycetidae</taxon>
        <taxon>Hypocreales</taxon>
        <taxon>Nectriaceae</taxon>
        <taxon>Fusarium</taxon>
    </lineage>
</organism>
<feature type="compositionally biased region" description="Polar residues" evidence="1">
    <location>
        <begin position="1053"/>
        <end position="1064"/>
    </location>
</feature>
<dbReference type="EMBL" id="ONZP01000614">
    <property type="protein sequence ID" value="SPJ88585.1"/>
    <property type="molecule type" value="Genomic_DNA"/>
</dbReference>
<evidence type="ECO:0000313" key="3">
    <source>
        <dbReference type="Proteomes" id="UP001187734"/>
    </source>
</evidence>
<gene>
    <name evidence="2" type="ORF">FTOL_12579</name>
</gene>
<feature type="region of interest" description="Disordered" evidence="1">
    <location>
        <begin position="583"/>
        <end position="656"/>
    </location>
</feature>
<feature type="region of interest" description="Disordered" evidence="1">
    <location>
        <begin position="1050"/>
        <end position="1083"/>
    </location>
</feature>
<evidence type="ECO:0000313" key="2">
    <source>
        <dbReference type="EMBL" id="SPJ88585.1"/>
    </source>
</evidence>
<dbReference type="AlphaFoldDB" id="A0AAE8MKX0"/>
<keyword evidence="3" id="KW-1185">Reference proteome</keyword>
<accession>A0AAE8MKX0</accession>
<comment type="caution">
    <text evidence="2">The sequence shown here is derived from an EMBL/GenBank/DDBJ whole genome shotgun (WGS) entry which is preliminary data.</text>
</comment>
<feature type="compositionally biased region" description="Basic and acidic residues" evidence="1">
    <location>
        <begin position="630"/>
        <end position="656"/>
    </location>
</feature>
<feature type="region of interest" description="Disordered" evidence="1">
    <location>
        <begin position="1"/>
        <end position="36"/>
    </location>
</feature>
<evidence type="ECO:0000256" key="1">
    <source>
        <dbReference type="SAM" id="MobiDB-lite"/>
    </source>
</evidence>